<dbReference type="Proteomes" id="UP000677234">
    <property type="component" value="Chromosome"/>
</dbReference>
<dbReference type="RefSeq" id="WP_198827758.1">
    <property type="nucleotide sequence ID" value="NZ_CP066308.1"/>
</dbReference>
<evidence type="ECO:0000313" key="3">
    <source>
        <dbReference type="Proteomes" id="UP000595847"/>
    </source>
</evidence>
<evidence type="ECO:0000313" key="4">
    <source>
        <dbReference type="Proteomes" id="UP000677234"/>
    </source>
</evidence>
<dbReference type="KEGG" id="bcop:JD108_20475"/>
<dbReference type="AlphaFoldDB" id="A0A7T5JNG9"/>
<evidence type="ECO:0000313" key="1">
    <source>
        <dbReference type="EMBL" id="QQE74174.1"/>
    </source>
</evidence>
<dbReference type="EMBL" id="CP073708">
    <property type="protein sequence ID" value="QUO41257.1"/>
    <property type="molecule type" value="Genomic_DNA"/>
</dbReference>
<name>A0A7T5JNG9_9BACL</name>
<proteinExistence type="predicted"/>
<reference evidence="2" key="2">
    <citation type="submission" date="2021-04" db="EMBL/GenBank/DDBJ databases">
        <title>Brevibacillus composti FJAT-54423, complete genome.</title>
        <authorList>
            <person name="Tang R."/>
        </authorList>
    </citation>
    <scope>NUCLEOTIDE SEQUENCE</scope>
    <source>
        <strain evidence="2">FJAT-54424</strain>
    </source>
</reference>
<organism evidence="1 3">
    <name type="scientific">Brevibacillus composti</name>
    <dbReference type="NCBI Taxonomy" id="2796470"/>
    <lineage>
        <taxon>Bacteria</taxon>
        <taxon>Bacillati</taxon>
        <taxon>Bacillota</taxon>
        <taxon>Bacilli</taxon>
        <taxon>Bacillales</taxon>
        <taxon>Paenibacillaceae</taxon>
        <taxon>Brevibacillus</taxon>
    </lineage>
</organism>
<protein>
    <submittedName>
        <fullName evidence="1">Uncharacterized protein</fullName>
    </submittedName>
</protein>
<keyword evidence="4" id="KW-1185">Reference proteome</keyword>
<accession>A0A7T5JNG9</accession>
<evidence type="ECO:0000313" key="2">
    <source>
        <dbReference type="EMBL" id="QUO41257.1"/>
    </source>
</evidence>
<dbReference type="Proteomes" id="UP000595847">
    <property type="component" value="Chromosome"/>
</dbReference>
<dbReference type="EMBL" id="CP066308">
    <property type="protein sequence ID" value="QQE74174.1"/>
    <property type="molecule type" value="Genomic_DNA"/>
</dbReference>
<sequence length="45" mass="5158">MNPILLEVIWIIAKLVLDGMSREQAIATVAKERGLNQEELLRRLL</sequence>
<gene>
    <name evidence="1" type="ORF">JD108_20475</name>
    <name evidence="2" type="ORF">KDJ56_20410</name>
</gene>
<reference evidence="1 3" key="1">
    <citation type="submission" date="2020-12" db="EMBL/GenBank/DDBJ databases">
        <title>strain FJAT-54423T represents a novel species of the genus Brevibacillus.</title>
        <authorList>
            <person name="Tang R."/>
        </authorList>
    </citation>
    <scope>NUCLEOTIDE SEQUENCE [LARGE SCALE GENOMIC DNA]</scope>
    <source>
        <strain evidence="1 3">FJAT-54423</strain>
    </source>
</reference>